<name>A0ABM9LJ37_9MYCO</name>
<keyword evidence="7 9" id="KW-0067">ATP-binding</keyword>
<evidence type="ECO:0000256" key="10">
    <source>
        <dbReference type="SAM" id="MobiDB-lite"/>
    </source>
</evidence>
<evidence type="ECO:0000256" key="5">
    <source>
        <dbReference type="ARBA" id="ARBA00022741"/>
    </source>
</evidence>
<evidence type="ECO:0000256" key="1">
    <source>
        <dbReference type="ARBA" id="ARBA00012513"/>
    </source>
</evidence>
<protein>
    <recommendedName>
        <fullName evidence="1">non-specific serine/threonine protein kinase</fullName>
        <ecNumber evidence="1">2.7.11.1</ecNumber>
    </recommendedName>
</protein>
<dbReference type="RefSeq" id="WP_308485942.1">
    <property type="nucleotide sequence ID" value="NZ_OY726398.1"/>
</dbReference>
<dbReference type="Proteomes" id="UP001190464">
    <property type="component" value="Chromosome"/>
</dbReference>
<keyword evidence="3" id="KW-0808">Transferase</keyword>
<feature type="region of interest" description="Disordered" evidence="10">
    <location>
        <begin position="327"/>
        <end position="351"/>
    </location>
</feature>
<dbReference type="Pfam" id="PF01436">
    <property type="entry name" value="NHL"/>
    <property type="match status" value="1"/>
</dbReference>
<dbReference type="SMART" id="SM00220">
    <property type="entry name" value="S_TKc"/>
    <property type="match status" value="1"/>
</dbReference>
<organism evidence="12 13">
    <name type="scientific">[Mycobacterium] holstebronense</name>
    <dbReference type="NCBI Taxonomy" id="3064288"/>
    <lineage>
        <taxon>Bacteria</taxon>
        <taxon>Bacillati</taxon>
        <taxon>Actinomycetota</taxon>
        <taxon>Actinomycetes</taxon>
        <taxon>Mycobacteriales</taxon>
        <taxon>Mycobacteriaceae</taxon>
        <taxon>Mycolicibacterium</taxon>
    </lineage>
</organism>
<dbReference type="PROSITE" id="PS00108">
    <property type="entry name" value="PROTEIN_KINASE_ST"/>
    <property type="match status" value="1"/>
</dbReference>
<evidence type="ECO:0000256" key="4">
    <source>
        <dbReference type="ARBA" id="ARBA00022737"/>
    </source>
</evidence>
<dbReference type="EMBL" id="OY726398">
    <property type="protein sequence ID" value="CAJ1499873.1"/>
    <property type="molecule type" value="Genomic_DNA"/>
</dbReference>
<feature type="domain" description="Protein kinase" evidence="11">
    <location>
        <begin position="8"/>
        <end position="269"/>
    </location>
</feature>
<keyword evidence="4" id="KW-0677">Repeat</keyword>
<dbReference type="InterPro" id="IPR011042">
    <property type="entry name" value="6-blade_b-propeller_TolB-like"/>
</dbReference>
<feature type="compositionally biased region" description="Low complexity" evidence="10">
    <location>
        <begin position="278"/>
        <end position="289"/>
    </location>
</feature>
<keyword evidence="2" id="KW-0723">Serine/threonine-protein kinase</keyword>
<feature type="binding site" evidence="9">
    <location>
        <position position="37"/>
    </location>
    <ligand>
        <name>ATP</name>
        <dbReference type="ChEBI" id="CHEBI:30616"/>
    </ligand>
</feature>
<dbReference type="SUPFAM" id="SSF101898">
    <property type="entry name" value="NHL repeat"/>
    <property type="match status" value="1"/>
</dbReference>
<accession>A0ABM9LJ37</accession>
<feature type="compositionally biased region" description="Low complexity" evidence="10">
    <location>
        <begin position="337"/>
        <end position="351"/>
    </location>
</feature>
<dbReference type="InterPro" id="IPR000719">
    <property type="entry name" value="Prot_kinase_dom"/>
</dbReference>
<dbReference type="PANTHER" id="PTHR43289:SF6">
    <property type="entry name" value="SERINE_THREONINE-PROTEIN KINASE NEKL-3"/>
    <property type="match status" value="1"/>
</dbReference>
<dbReference type="CDD" id="cd14014">
    <property type="entry name" value="STKc_PknB_like"/>
    <property type="match status" value="1"/>
</dbReference>
<reference evidence="12 13" key="1">
    <citation type="submission" date="2023-08" db="EMBL/GenBank/DDBJ databases">
        <authorList>
            <person name="Folkvardsen B D."/>
            <person name="Norman A."/>
        </authorList>
    </citation>
    <scope>NUCLEOTIDE SEQUENCE [LARGE SCALE GENOMIC DNA]</scope>
    <source>
        <strain evidence="12 13">Mu0102</strain>
    </source>
</reference>
<evidence type="ECO:0000256" key="6">
    <source>
        <dbReference type="ARBA" id="ARBA00022777"/>
    </source>
</evidence>
<gene>
    <name evidence="12" type="ORF">MU0102_001086</name>
</gene>
<evidence type="ECO:0000256" key="9">
    <source>
        <dbReference type="PROSITE-ProRule" id="PRU10141"/>
    </source>
</evidence>
<dbReference type="Gene3D" id="3.30.200.20">
    <property type="entry name" value="Phosphorylase Kinase, domain 1"/>
    <property type="match status" value="1"/>
</dbReference>
<dbReference type="SUPFAM" id="SSF56112">
    <property type="entry name" value="Protein kinase-like (PK-like)"/>
    <property type="match status" value="1"/>
</dbReference>
<dbReference type="InterPro" id="IPR011009">
    <property type="entry name" value="Kinase-like_dom_sf"/>
</dbReference>
<dbReference type="PROSITE" id="PS00107">
    <property type="entry name" value="PROTEIN_KINASE_ATP"/>
    <property type="match status" value="1"/>
</dbReference>
<feature type="repeat" description="NHL" evidence="8">
    <location>
        <begin position="523"/>
        <end position="560"/>
    </location>
</feature>
<dbReference type="Pfam" id="PF00069">
    <property type="entry name" value="Pkinase"/>
    <property type="match status" value="1"/>
</dbReference>
<keyword evidence="5 9" id="KW-0547">Nucleotide-binding</keyword>
<keyword evidence="13" id="KW-1185">Reference proteome</keyword>
<evidence type="ECO:0000256" key="3">
    <source>
        <dbReference type="ARBA" id="ARBA00022679"/>
    </source>
</evidence>
<keyword evidence="6 12" id="KW-0418">Kinase</keyword>
<dbReference type="PROSITE" id="PS51125">
    <property type="entry name" value="NHL"/>
    <property type="match status" value="1"/>
</dbReference>
<dbReference type="Gene3D" id="1.10.510.10">
    <property type="entry name" value="Transferase(Phosphotransferase) domain 1"/>
    <property type="match status" value="1"/>
</dbReference>
<feature type="region of interest" description="Disordered" evidence="10">
    <location>
        <begin position="278"/>
        <end position="300"/>
    </location>
</feature>
<dbReference type="InterPro" id="IPR001258">
    <property type="entry name" value="NHL_repeat"/>
</dbReference>
<proteinExistence type="predicted"/>
<evidence type="ECO:0000256" key="7">
    <source>
        <dbReference type="ARBA" id="ARBA00022840"/>
    </source>
</evidence>
<dbReference type="InterPro" id="IPR017441">
    <property type="entry name" value="Protein_kinase_ATP_BS"/>
</dbReference>
<dbReference type="GO" id="GO:0016301">
    <property type="term" value="F:kinase activity"/>
    <property type="evidence" value="ECO:0007669"/>
    <property type="project" value="UniProtKB-KW"/>
</dbReference>
<dbReference type="PROSITE" id="PS50011">
    <property type="entry name" value="PROTEIN_KINASE_DOM"/>
    <property type="match status" value="1"/>
</dbReference>
<dbReference type="PANTHER" id="PTHR43289">
    <property type="entry name" value="MITOGEN-ACTIVATED PROTEIN KINASE KINASE KINASE 20-RELATED"/>
    <property type="match status" value="1"/>
</dbReference>
<evidence type="ECO:0000256" key="2">
    <source>
        <dbReference type="ARBA" id="ARBA00022527"/>
    </source>
</evidence>
<evidence type="ECO:0000256" key="8">
    <source>
        <dbReference type="PROSITE-ProRule" id="PRU00504"/>
    </source>
</evidence>
<evidence type="ECO:0000313" key="12">
    <source>
        <dbReference type="EMBL" id="CAJ1499873.1"/>
    </source>
</evidence>
<evidence type="ECO:0000313" key="13">
    <source>
        <dbReference type="Proteomes" id="UP001190464"/>
    </source>
</evidence>
<dbReference type="InterPro" id="IPR008271">
    <property type="entry name" value="Ser/Thr_kinase_AS"/>
</dbReference>
<sequence>MGTRFGPYQLTHLLGRGGFGEVYAAHDVEKDRMVALKLMTAEYSADPVFRQRLFREASTAGRLNEPHVIPIHSYGEIDGQLYIDMRLVEGTDLQKLLAHTGHLNPDRAVWIVRQIASALDAAHAAGLVHRDIKPANILLTGDDFAYLADFGLANAATDTKLTNTGTTIGTMAYLAPERFTHLATPDHRADIYALACVLYECLTGTQPYQAADLPALMGAHLNAPVPQPSARRPGVPPAFDDVVAIGMAKDPNNRYPTAGALATAAQQALAPPHLNPYQAQTQAASTAPASPKPARRRPSRRAVLTTALTLVGLILAVLGIKALPHPTAHPKAQERNGTQQSGSQQKSPPGQTQLQFDFLTLLGVTADGDGNVYAAGSPWNTITVMKLAAGSTTPIELPISDLKNASDIAVDSTGAVYVADFTSKRVRKLPDGSSSTIDLPFPELAGPVGVAVDTDGTVYVNDQVNYGDNNIWRLAPGSDSPVRLPISGRFVLPSLATDAAGNLYMCRFAGQVVKLAASSYTETVVPFTGLQRPEGVAVDKEGSIYVTDTSANKVVKLPAGSARQIELPFTGLQNPSNISVDATGSVYVADLGQVRISNGYEGRGRVFKLVT</sequence>
<dbReference type="EC" id="2.7.11.1" evidence="1"/>
<evidence type="ECO:0000259" key="11">
    <source>
        <dbReference type="PROSITE" id="PS50011"/>
    </source>
</evidence>
<dbReference type="Gene3D" id="2.120.10.30">
    <property type="entry name" value="TolB, C-terminal domain"/>
    <property type="match status" value="1"/>
</dbReference>